<dbReference type="Proteomes" id="UP001055868">
    <property type="component" value="Chromosome"/>
</dbReference>
<reference evidence="1" key="1">
    <citation type="submission" date="2022-05" db="EMBL/GenBank/DDBJ databases">
        <title>Genomic analysis of Brachybacterium sp. CBA3104.</title>
        <authorList>
            <person name="Roh S.W."/>
            <person name="Kim Y.B."/>
            <person name="Kim Y."/>
        </authorList>
    </citation>
    <scope>NUCLEOTIDE SEQUENCE</scope>
    <source>
        <strain evidence="1">CBA3104</strain>
    </source>
</reference>
<accession>A0ABY4NA20</accession>
<name>A0ABY4NA20_9MICO</name>
<dbReference type="EMBL" id="CP097218">
    <property type="protein sequence ID" value="UQN30641.1"/>
    <property type="molecule type" value="Genomic_DNA"/>
</dbReference>
<evidence type="ECO:0000313" key="2">
    <source>
        <dbReference type="Proteomes" id="UP001055868"/>
    </source>
</evidence>
<dbReference type="RefSeq" id="WP_249480004.1">
    <property type="nucleotide sequence ID" value="NZ_CP097218.1"/>
</dbReference>
<sequence>MDREQLKVIISDTITQREDGPSSSTADDFDVDAIADELLASSDDPSLLDVDSADFMKVIADHRRS</sequence>
<evidence type="ECO:0000313" key="1">
    <source>
        <dbReference type="EMBL" id="UQN30641.1"/>
    </source>
</evidence>
<gene>
    <name evidence="1" type="ORF">M4486_04890</name>
</gene>
<keyword evidence="2" id="KW-1185">Reference proteome</keyword>
<proteinExistence type="predicted"/>
<organism evidence="1 2">
    <name type="scientific">Brachybacterium kimchii</name>
    <dbReference type="NCBI Taxonomy" id="2942909"/>
    <lineage>
        <taxon>Bacteria</taxon>
        <taxon>Bacillati</taxon>
        <taxon>Actinomycetota</taxon>
        <taxon>Actinomycetes</taxon>
        <taxon>Micrococcales</taxon>
        <taxon>Dermabacteraceae</taxon>
        <taxon>Brachybacterium</taxon>
    </lineage>
</organism>
<protein>
    <submittedName>
        <fullName evidence="1">Uncharacterized protein</fullName>
    </submittedName>
</protein>